<accession>A0A843UDK9</accession>
<organism evidence="9 10">
    <name type="scientific">Colocasia esculenta</name>
    <name type="common">Wild taro</name>
    <name type="synonym">Arum esculentum</name>
    <dbReference type="NCBI Taxonomy" id="4460"/>
    <lineage>
        <taxon>Eukaryota</taxon>
        <taxon>Viridiplantae</taxon>
        <taxon>Streptophyta</taxon>
        <taxon>Embryophyta</taxon>
        <taxon>Tracheophyta</taxon>
        <taxon>Spermatophyta</taxon>
        <taxon>Magnoliopsida</taxon>
        <taxon>Liliopsida</taxon>
        <taxon>Araceae</taxon>
        <taxon>Aroideae</taxon>
        <taxon>Colocasieae</taxon>
        <taxon>Colocasia</taxon>
    </lineage>
</organism>
<evidence type="ECO:0000256" key="3">
    <source>
        <dbReference type="ARBA" id="ARBA00022833"/>
    </source>
</evidence>
<keyword evidence="2 5" id="KW-0863">Zinc-finger</keyword>
<dbReference type="PROSITE" id="PS50103">
    <property type="entry name" value="ZF_C3H1"/>
    <property type="match status" value="4"/>
</dbReference>
<evidence type="ECO:0000256" key="1">
    <source>
        <dbReference type="ARBA" id="ARBA00022723"/>
    </source>
</evidence>
<comment type="caution">
    <text evidence="9">The sequence shown here is derived from an EMBL/GenBank/DDBJ whole genome shotgun (WGS) entry which is preliminary data.</text>
</comment>
<keyword evidence="10" id="KW-1185">Reference proteome</keyword>
<gene>
    <name evidence="9" type="ORF">Taro_012439</name>
</gene>
<feature type="zinc finger region" description="C3H1-type" evidence="5">
    <location>
        <begin position="336"/>
        <end position="364"/>
    </location>
</feature>
<evidence type="ECO:0000313" key="10">
    <source>
        <dbReference type="Proteomes" id="UP000652761"/>
    </source>
</evidence>
<keyword evidence="7" id="KW-0472">Membrane</keyword>
<feature type="compositionally biased region" description="Basic and acidic residues" evidence="6">
    <location>
        <begin position="327"/>
        <end position="338"/>
    </location>
</feature>
<dbReference type="GO" id="GO:0008270">
    <property type="term" value="F:zinc ion binding"/>
    <property type="evidence" value="ECO:0007669"/>
    <property type="project" value="UniProtKB-KW"/>
</dbReference>
<protein>
    <recommendedName>
        <fullName evidence="8">C3H1-type domain-containing protein</fullName>
    </recommendedName>
</protein>
<dbReference type="SMART" id="SM00356">
    <property type="entry name" value="ZnF_C3H1"/>
    <property type="match status" value="4"/>
</dbReference>
<evidence type="ECO:0000259" key="8">
    <source>
        <dbReference type="PROSITE" id="PS50103"/>
    </source>
</evidence>
<dbReference type="Gene3D" id="4.10.1000.10">
    <property type="entry name" value="Zinc finger, CCCH-type"/>
    <property type="match status" value="2"/>
</dbReference>
<dbReference type="InterPro" id="IPR036855">
    <property type="entry name" value="Znf_CCCH_sf"/>
</dbReference>
<dbReference type="Pfam" id="PF00642">
    <property type="entry name" value="zf-CCCH"/>
    <property type="match status" value="4"/>
</dbReference>
<dbReference type="Gene3D" id="2.30.30.1190">
    <property type="match status" value="1"/>
</dbReference>
<dbReference type="AlphaFoldDB" id="A0A843UDK9"/>
<evidence type="ECO:0000256" key="6">
    <source>
        <dbReference type="SAM" id="MobiDB-lite"/>
    </source>
</evidence>
<dbReference type="GO" id="GO:0003729">
    <property type="term" value="F:mRNA binding"/>
    <property type="evidence" value="ECO:0007669"/>
    <property type="project" value="UniProtKB-ARBA"/>
</dbReference>
<sequence>MEQGYERGSKAEGGPYPDLGTGLEGDAYVRDAGSGGNLWGVGIVVVQGGLLLVRFLIEFFDVGIEPMWQLSLESRNGGDTVFPERPGEPDCNYYMRTGSCGYGERCRYNHPRNRAMIAASARTGGAYPERAGQPVCQYFLKTGSCKFGASCKFHHTRQGGPVVHPSQLNVYGYPLRPGEKECSYYVKTGNCKFGATCKFHHPQPVATSMPAPAPPLYPMMQSPSVHSPHQFSAVAGWQVARSPPQMPGSYVQAPYGPMILSSGMVPVSGWSPFLPPVNTVVPPGAQPAVEAGSLYGLSHQLSPAPTYIGPYQPVSPSAGLAGPSSSHQREHLLPERHGQPECQYYMKTGDCKYGSTCKYHHPPEQSIPKASYFLNPMGLPLRPVCMFTHSFDIKI</sequence>
<dbReference type="InterPro" id="IPR050974">
    <property type="entry name" value="Plant_ZF_CCCH"/>
</dbReference>
<feature type="zinc finger region" description="C3H1-type" evidence="5">
    <location>
        <begin position="176"/>
        <end position="204"/>
    </location>
</feature>
<feature type="compositionally biased region" description="Low complexity" evidence="6">
    <location>
        <begin position="317"/>
        <end position="326"/>
    </location>
</feature>
<feature type="transmembrane region" description="Helical" evidence="7">
    <location>
        <begin position="38"/>
        <end position="57"/>
    </location>
</feature>
<evidence type="ECO:0000313" key="9">
    <source>
        <dbReference type="EMBL" id="MQL80004.1"/>
    </source>
</evidence>
<keyword evidence="4" id="KW-0238">DNA-binding</keyword>
<proteinExistence type="predicted"/>
<dbReference type="EMBL" id="NMUH01000486">
    <property type="protein sequence ID" value="MQL80004.1"/>
    <property type="molecule type" value="Genomic_DNA"/>
</dbReference>
<feature type="domain" description="C3H1-type" evidence="8">
    <location>
        <begin position="336"/>
        <end position="364"/>
    </location>
</feature>
<feature type="region of interest" description="Disordered" evidence="6">
    <location>
        <begin position="317"/>
        <end position="338"/>
    </location>
</feature>
<keyword evidence="7" id="KW-1133">Transmembrane helix</keyword>
<reference evidence="9" key="1">
    <citation type="submission" date="2017-07" db="EMBL/GenBank/DDBJ databases">
        <title>Taro Niue Genome Assembly and Annotation.</title>
        <authorList>
            <person name="Atibalentja N."/>
            <person name="Keating K."/>
            <person name="Fields C.J."/>
        </authorList>
    </citation>
    <scope>NUCLEOTIDE SEQUENCE</scope>
    <source>
        <strain evidence="9">Niue_2</strain>
        <tissue evidence="9">Leaf</tissue>
    </source>
</reference>
<feature type="zinc finger region" description="C3H1-type" evidence="5">
    <location>
        <begin position="85"/>
        <end position="113"/>
    </location>
</feature>
<evidence type="ECO:0000256" key="4">
    <source>
        <dbReference type="ARBA" id="ARBA00023125"/>
    </source>
</evidence>
<keyword evidence="3 5" id="KW-0862">Zinc</keyword>
<dbReference type="OrthoDB" id="411372at2759"/>
<evidence type="ECO:0000256" key="5">
    <source>
        <dbReference type="PROSITE-ProRule" id="PRU00723"/>
    </source>
</evidence>
<feature type="domain" description="C3H1-type" evidence="8">
    <location>
        <begin position="130"/>
        <end position="158"/>
    </location>
</feature>
<evidence type="ECO:0000256" key="7">
    <source>
        <dbReference type="SAM" id="Phobius"/>
    </source>
</evidence>
<evidence type="ECO:0000256" key="2">
    <source>
        <dbReference type="ARBA" id="ARBA00022771"/>
    </source>
</evidence>
<feature type="domain" description="C3H1-type" evidence="8">
    <location>
        <begin position="176"/>
        <end position="204"/>
    </location>
</feature>
<feature type="domain" description="C3H1-type" evidence="8">
    <location>
        <begin position="85"/>
        <end position="113"/>
    </location>
</feature>
<dbReference type="InterPro" id="IPR000571">
    <property type="entry name" value="Znf_CCCH"/>
</dbReference>
<keyword evidence="1 5" id="KW-0479">Metal-binding</keyword>
<dbReference type="PANTHER" id="PTHR12506">
    <property type="entry name" value="PROTEIN PHOSPHATASE RELATED"/>
    <property type="match status" value="1"/>
</dbReference>
<feature type="zinc finger region" description="C3H1-type" evidence="5">
    <location>
        <begin position="130"/>
        <end position="158"/>
    </location>
</feature>
<dbReference type="SUPFAM" id="SSF90229">
    <property type="entry name" value="CCCH zinc finger"/>
    <property type="match status" value="4"/>
</dbReference>
<keyword evidence="7" id="KW-0812">Transmembrane</keyword>
<dbReference type="GO" id="GO:0003677">
    <property type="term" value="F:DNA binding"/>
    <property type="evidence" value="ECO:0007669"/>
    <property type="project" value="UniProtKB-KW"/>
</dbReference>
<dbReference type="Proteomes" id="UP000652761">
    <property type="component" value="Unassembled WGS sequence"/>
</dbReference>
<dbReference type="PANTHER" id="PTHR12506:SF41">
    <property type="entry name" value="ZINC FINGER CCCH DOMAIN-CONTAINING PROTEIN 58"/>
    <property type="match status" value="1"/>
</dbReference>
<name>A0A843UDK9_COLES</name>